<sequence>MPRLHITQSSSSQIFVPKSPEEDATARYSVSVPLPSRHIHQVSAKLFVGYLRELPTPDIISNNWEDDDVLENIEHRDQCAAAEAFLFQGYPDTDQMTEQPGFLHPYHHPVPDSELFDYYANGARSSTTYTIFKQFWSRRPTNTSLITGALLFARARVVSASDFKRSEAYFTTSGIIKVDGCLYGLATAHSFLCLSTAGAAHSQTSSDNDDSSGYDSDEEFNRNSGRQARNPLPSAVPEGKWERVCHPPVLAYAGRGAQDANFALPDEAPRSSDFALLPYHRTGNERRSWPDQKPTTGIASAHQLHPGPVEVLHDPERKFGTLNPLKAHLLPGKSSIILGANVVHSRKVQLPSIASTSSPVEADGISGAWATQDSLLCGIVFASSARSPYLRVPPAEGLFADIASYLGSKDVGLAQKDDFPETHSVHEQESLAALSSASSAVSYGTSSDGSSMKHVPSQKRRRGQEQ</sequence>
<accession>A0ABQ8GSI2</accession>
<evidence type="ECO:0000313" key="3">
    <source>
        <dbReference type="Proteomes" id="UP000774617"/>
    </source>
</evidence>
<feature type="region of interest" description="Disordered" evidence="1">
    <location>
        <begin position="201"/>
        <end position="239"/>
    </location>
</feature>
<proteinExistence type="predicted"/>
<feature type="compositionally biased region" description="Low complexity" evidence="1">
    <location>
        <begin position="430"/>
        <end position="450"/>
    </location>
</feature>
<reference evidence="2 3" key="1">
    <citation type="journal article" date="2021" name="Nat. Commun.">
        <title>Genetic determinants of endophytism in the Arabidopsis root mycobiome.</title>
        <authorList>
            <person name="Mesny F."/>
            <person name="Miyauchi S."/>
            <person name="Thiergart T."/>
            <person name="Pickel B."/>
            <person name="Atanasova L."/>
            <person name="Karlsson M."/>
            <person name="Huettel B."/>
            <person name="Barry K.W."/>
            <person name="Haridas S."/>
            <person name="Chen C."/>
            <person name="Bauer D."/>
            <person name="Andreopoulos W."/>
            <person name="Pangilinan J."/>
            <person name="LaButti K."/>
            <person name="Riley R."/>
            <person name="Lipzen A."/>
            <person name="Clum A."/>
            <person name="Drula E."/>
            <person name="Henrissat B."/>
            <person name="Kohler A."/>
            <person name="Grigoriev I.V."/>
            <person name="Martin F.M."/>
            <person name="Hacquard S."/>
        </authorList>
    </citation>
    <scope>NUCLEOTIDE SEQUENCE [LARGE SCALE GENOMIC DNA]</scope>
    <source>
        <strain evidence="2 3">MPI-SDFR-AT-0080</strain>
    </source>
</reference>
<dbReference type="Proteomes" id="UP000774617">
    <property type="component" value="Unassembled WGS sequence"/>
</dbReference>
<gene>
    <name evidence="2" type="ORF">B0J12DRAFT_758522</name>
</gene>
<organism evidence="2 3">
    <name type="scientific">Macrophomina phaseolina</name>
    <dbReference type="NCBI Taxonomy" id="35725"/>
    <lineage>
        <taxon>Eukaryota</taxon>
        <taxon>Fungi</taxon>
        <taxon>Dikarya</taxon>
        <taxon>Ascomycota</taxon>
        <taxon>Pezizomycotina</taxon>
        <taxon>Dothideomycetes</taxon>
        <taxon>Dothideomycetes incertae sedis</taxon>
        <taxon>Botryosphaeriales</taxon>
        <taxon>Botryosphaeriaceae</taxon>
        <taxon>Macrophomina</taxon>
    </lineage>
</organism>
<feature type="region of interest" description="Disordered" evidence="1">
    <location>
        <begin position="1"/>
        <end position="20"/>
    </location>
</feature>
<name>A0ABQ8GSI2_9PEZI</name>
<comment type="caution">
    <text evidence="2">The sequence shown here is derived from an EMBL/GenBank/DDBJ whole genome shotgun (WGS) entry which is preliminary data.</text>
</comment>
<feature type="compositionally biased region" description="Basic and acidic residues" evidence="1">
    <location>
        <begin position="420"/>
        <end position="429"/>
    </location>
</feature>
<evidence type="ECO:0000256" key="1">
    <source>
        <dbReference type="SAM" id="MobiDB-lite"/>
    </source>
</evidence>
<dbReference type="EMBL" id="JAGTJR010000002">
    <property type="protein sequence ID" value="KAH7063286.1"/>
    <property type="molecule type" value="Genomic_DNA"/>
</dbReference>
<feature type="region of interest" description="Disordered" evidence="1">
    <location>
        <begin position="420"/>
        <end position="466"/>
    </location>
</feature>
<feature type="compositionally biased region" description="Basic residues" evidence="1">
    <location>
        <begin position="456"/>
        <end position="466"/>
    </location>
</feature>
<protein>
    <submittedName>
        <fullName evidence="2">Uncharacterized protein</fullName>
    </submittedName>
</protein>
<keyword evidence="3" id="KW-1185">Reference proteome</keyword>
<evidence type="ECO:0000313" key="2">
    <source>
        <dbReference type="EMBL" id="KAH7063286.1"/>
    </source>
</evidence>
<feature type="compositionally biased region" description="Acidic residues" evidence="1">
    <location>
        <begin position="207"/>
        <end position="218"/>
    </location>
</feature>
<feature type="compositionally biased region" description="Polar residues" evidence="1">
    <location>
        <begin position="1"/>
        <end position="14"/>
    </location>
</feature>